<sequence length="176" mass="20290">MTVMEDKERFAGADTHTIREAFQEWVIDDLPPRVRYPDLEGGIDNIKAILKSRNFDDSEDYRPDAPIHPCCQAPPRWSFCLIVDDFCLRTLDYSASHPDRPMAKLVNLLFLGGRCAIVADGWADGETDDHEEDVGWMYMYSSDYESYYALLSDPGEWDTYYIRPSKEDYPLANALE</sequence>
<comment type="caution">
    <text evidence="1">The sequence shown here is derived from an EMBL/GenBank/DDBJ whole genome shotgun (WGS) entry which is preliminary data.</text>
</comment>
<protein>
    <submittedName>
        <fullName evidence="1">Uncharacterized protein</fullName>
    </submittedName>
</protein>
<gene>
    <name evidence="1" type="ORF">E8E13_000539</name>
</gene>
<dbReference type="OrthoDB" id="4424523at2759"/>
<evidence type="ECO:0000313" key="1">
    <source>
        <dbReference type="EMBL" id="KAF2995036.1"/>
    </source>
</evidence>
<reference evidence="1" key="1">
    <citation type="submission" date="2019-04" db="EMBL/GenBank/DDBJ databases">
        <title>Sequencing of skin fungus with MAO and IRED activity.</title>
        <authorList>
            <person name="Marsaioli A.J."/>
            <person name="Bonatto J.M.C."/>
            <person name="Reis Junior O."/>
        </authorList>
    </citation>
    <scope>NUCLEOTIDE SEQUENCE</scope>
    <source>
        <strain evidence="1">30M1</strain>
    </source>
</reference>
<keyword evidence="2" id="KW-1185">Reference proteome</keyword>
<dbReference type="AlphaFoldDB" id="A0A9P4T5L8"/>
<organism evidence="1 2">
    <name type="scientific">Curvularia kusanoi</name>
    <name type="common">Cochliobolus kusanoi</name>
    <dbReference type="NCBI Taxonomy" id="90978"/>
    <lineage>
        <taxon>Eukaryota</taxon>
        <taxon>Fungi</taxon>
        <taxon>Dikarya</taxon>
        <taxon>Ascomycota</taxon>
        <taxon>Pezizomycotina</taxon>
        <taxon>Dothideomycetes</taxon>
        <taxon>Pleosporomycetidae</taxon>
        <taxon>Pleosporales</taxon>
        <taxon>Pleosporineae</taxon>
        <taxon>Pleosporaceae</taxon>
        <taxon>Curvularia</taxon>
    </lineage>
</organism>
<name>A0A9P4T5L8_CURKU</name>
<accession>A0A9P4T5L8</accession>
<dbReference type="EMBL" id="SWKU01000035">
    <property type="protein sequence ID" value="KAF2995036.1"/>
    <property type="molecule type" value="Genomic_DNA"/>
</dbReference>
<evidence type="ECO:0000313" key="2">
    <source>
        <dbReference type="Proteomes" id="UP000801428"/>
    </source>
</evidence>
<proteinExistence type="predicted"/>
<dbReference type="Proteomes" id="UP000801428">
    <property type="component" value="Unassembled WGS sequence"/>
</dbReference>